<keyword evidence="2" id="KW-0694">RNA-binding</keyword>
<protein>
    <recommendedName>
        <fullName evidence="2">D-aminoacyl-tRNA deacylase</fullName>
        <shortName evidence="2">DTD</shortName>
        <ecNumber evidence="2">3.1.1.96</ecNumber>
    </recommendedName>
    <alternativeName>
        <fullName evidence="2">Gly-tRNA(Ala) deacylase</fullName>
        <ecNumber evidence="2">3.1.1.-</ecNumber>
    </alternativeName>
</protein>
<dbReference type="Pfam" id="PF02580">
    <property type="entry name" value="Tyr_Deacylase"/>
    <property type="match status" value="1"/>
</dbReference>
<comment type="caution">
    <text evidence="3">The sequence shown here is derived from an EMBL/GenBank/DDBJ whole genome shotgun (WGS) entry which is preliminary data.</text>
</comment>
<comment type="domain">
    <text evidence="2">A Gly-cisPro motif from one monomer fits into the active site of the other monomer to allow specific chiral rejection of L-amino acids.</text>
</comment>
<keyword evidence="2" id="KW-0963">Cytoplasm</keyword>
<dbReference type="EC" id="3.1.1.96" evidence="2"/>
<gene>
    <name evidence="2 3" type="primary">dtd</name>
    <name evidence="3" type="ORF">GCM10022236_09290</name>
</gene>
<dbReference type="HAMAP" id="MF_00518">
    <property type="entry name" value="Deacylase_Dtd"/>
    <property type="match status" value="1"/>
</dbReference>
<comment type="subunit">
    <text evidence="2">Homodimer.</text>
</comment>
<keyword evidence="2" id="KW-0378">Hydrolase</keyword>
<comment type="function">
    <text evidence="2">An aminoacyl-tRNA editing enzyme that deacylates mischarged D-aminoacyl-tRNAs. Also deacylates mischarged glycyl-tRNA(Ala), protecting cells against glycine mischarging by AlaRS. Acts via tRNA-based rather than protein-based catalysis; rejects L-amino acids rather than detecting D-amino acids in the active site. By recycling D-aminoacyl-tRNA to D-amino acids and free tRNA molecules, this enzyme counteracts the toxicity associated with the formation of D-aminoacyl-tRNA entities in vivo and helps enforce protein L-homochirality.</text>
</comment>
<dbReference type="EMBL" id="BAABAB010000006">
    <property type="protein sequence ID" value="GAA3609751.1"/>
    <property type="molecule type" value="Genomic_DNA"/>
</dbReference>
<dbReference type="EC" id="3.1.1.-" evidence="2"/>
<evidence type="ECO:0000313" key="3">
    <source>
        <dbReference type="EMBL" id="GAA3609751.1"/>
    </source>
</evidence>
<dbReference type="PANTHER" id="PTHR10472">
    <property type="entry name" value="D-TYROSYL-TRNA TYR DEACYLASE"/>
    <property type="match status" value="1"/>
</dbReference>
<dbReference type="InterPro" id="IPR023509">
    <property type="entry name" value="DTD-like_sf"/>
</dbReference>
<keyword evidence="4" id="KW-1185">Reference proteome</keyword>
<dbReference type="RefSeq" id="WP_344801922.1">
    <property type="nucleotide sequence ID" value="NZ_BAABAB010000006.1"/>
</dbReference>
<dbReference type="CDD" id="cd00563">
    <property type="entry name" value="Dtyr_deacylase"/>
    <property type="match status" value="1"/>
</dbReference>
<dbReference type="NCBIfam" id="TIGR00256">
    <property type="entry name" value="D-aminoacyl-tRNA deacylase"/>
    <property type="match status" value="1"/>
</dbReference>
<evidence type="ECO:0000313" key="4">
    <source>
        <dbReference type="Proteomes" id="UP001501490"/>
    </source>
</evidence>
<keyword evidence="2" id="KW-0820">tRNA-binding</keyword>
<accession>A0ABP6ZJ95</accession>
<sequence>MRAVLQRVSSASVTVDDRVVGAIDRPGLLVLLGVTHDDSAAIAAKLAEKIWTLRILAGEQSCEQLAAPLLVVSQFTLYADTRKGRRPSWSAAAPRPVSEPLVEAFVAALRAMGAEVATGEFGAMMQVALVNDGPVTLVLDTSQLS</sequence>
<organism evidence="3 4">
    <name type="scientific">Microlunatus ginsengisoli</name>
    <dbReference type="NCBI Taxonomy" id="363863"/>
    <lineage>
        <taxon>Bacteria</taxon>
        <taxon>Bacillati</taxon>
        <taxon>Actinomycetota</taxon>
        <taxon>Actinomycetes</taxon>
        <taxon>Propionibacteriales</taxon>
        <taxon>Propionibacteriaceae</taxon>
        <taxon>Microlunatus</taxon>
    </lineage>
</organism>
<dbReference type="Gene3D" id="3.50.80.10">
    <property type="entry name" value="D-tyrosyl-tRNA(Tyr) deacylase"/>
    <property type="match status" value="1"/>
</dbReference>
<dbReference type="InterPro" id="IPR003732">
    <property type="entry name" value="Daa-tRNA_deacyls_DTD"/>
</dbReference>
<evidence type="ECO:0000256" key="1">
    <source>
        <dbReference type="ARBA" id="ARBA00009673"/>
    </source>
</evidence>
<proteinExistence type="inferred from homology"/>
<comment type="similarity">
    <text evidence="1 2">Belongs to the DTD family.</text>
</comment>
<comment type="subcellular location">
    <subcellularLocation>
        <location evidence="2">Cytoplasm</location>
    </subcellularLocation>
</comment>
<feature type="short sequence motif" description="Gly-cisPro motif, important for rejection of L-amino acids" evidence="2">
    <location>
        <begin position="133"/>
        <end position="134"/>
    </location>
</feature>
<dbReference type="Proteomes" id="UP001501490">
    <property type="component" value="Unassembled WGS sequence"/>
</dbReference>
<comment type="catalytic activity">
    <reaction evidence="2">
        <text>glycyl-tRNA(Ala) + H2O = tRNA(Ala) + glycine + H(+)</text>
        <dbReference type="Rhea" id="RHEA:53744"/>
        <dbReference type="Rhea" id="RHEA-COMP:9657"/>
        <dbReference type="Rhea" id="RHEA-COMP:13640"/>
        <dbReference type="ChEBI" id="CHEBI:15377"/>
        <dbReference type="ChEBI" id="CHEBI:15378"/>
        <dbReference type="ChEBI" id="CHEBI:57305"/>
        <dbReference type="ChEBI" id="CHEBI:78442"/>
        <dbReference type="ChEBI" id="CHEBI:78522"/>
    </reaction>
</comment>
<name>A0ABP6ZJ95_9ACTN</name>
<dbReference type="SUPFAM" id="SSF69500">
    <property type="entry name" value="DTD-like"/>
    <property type="match status" value="1"/>
</dbReference>
<comment type="catalytic activity">
    <reaction evidence="2">
        <text>a D-aminoacyl-tRNA + H2O = a tRNA + a D-alpha-amino acid + H(+)</text>
        <dbReference type="Rhea" id="RHEA:13953"/>
        <dbReference type="Rhea" id="RHEA-COMP:10123"/>
        <dbReference type="Rhea" id="RHEA-COMP:10124"/>
        <dbReference type="ChEBI" id="CHEBI:15377"/>
        <dbReference type="ChEBI" id="CHEBI:15378"/>
        <dbReference type="ChEBI" id="CHEBI:59871"/>
        <dbReference type="ChEBI" id="CHEBI:78442"/>
        <dbReference type="ChEBI" id="CHEBI:79333"/>
        <dbReference type="EC" id="3.1.1.96"/>
    </reaction>
</comment>
<reference evidence="4" key="1">
    <citation type="journal article" date="2019" name="Int. J. Syst. Evol. Microbiol.">
        <title>The Global Catalogue of Microorganisms (GCM) 10K type strain sequencing project: providing services to taxonomists for standard genome sequencing and annotation.</title>
        <authorList>
            <consortium name="The Broad Institute Genomics Platform"/>
            <consortium name="The Broad Institute Genome Sequencing Center for Infectious Disease"/>
            <person name="Wu L."/>
            <person name="Ma J."/>
        </authorList>
    </citation>
    <scope>NUCLEOTIDE SEQUENCE [LARGE SCALE GENOMIC DNA]</scope>
    <source>
        <strain evidence="4">JCM 16929</strain>
    </source>
</reference>
<evidence type="ECO:0000256" key="2">
    <source>
        <dbReference type="HAMAP-Rule" id="MF_00518"/>
    </source>
</evidence>
<dbReference type="PANTHER" id="PTHR10472:SF5">
    <property type="entry name" value="D-AMINOACYL-TRNA DEACYLASE 1"/>
    <property type="match status" value="1"/>
</dbReference>